<proteinExistence type="predicted"/>
<protein>
    <submittedName>
        <fullName evidence="1">Unplaced genomic scaffold scaffold_47, whole genome shotgun sequence</fullName>
    </submittedName>
</protein>
<dbReference type="HOGENOM" id="CLU_2498711_0_0_1"/>
<reference evidence="2" key="2">
    <citation type="submission" date="2015-01" db="EMBL/GenBank/DDBJ databases">
        <title>Evolutionary Origins and Diversification of the Mycorrhizal Mutualists.</title>
        <authorList>
            <consortium name="DOE Joint Genome Institute"/>
            <consortium name="Mycorrhizal Genomics Consortium"/>
            <person name="Kohler A."/>
            <person name="Kuo A."/>
            <person name="Nagy L.G."/>
            <person name="Floudas D."/>
            <person name="Copeland A."/>
            <person name="Barry K.W."/>
            <person name="Cichocki N."/>
            <person name="Veneault-Fourrey C."/>
            <person name="LaButti K."/>
            <person name="Lindquist E.A."/>
            <person name="Lipzen A."/>
            <person name="Lundell T."/>
            <person name="Morin E."/>
            <person name="Murat C."/>
            <person name="Riley R."/>
            <person name="Ohm R."/>
            <person name="Sun H."/>
            <person name="Tunlid A."/>
            <person name="Henrissat B."/>
            <person name="Grigoriev I.V."/>
            <person name="Hibbett D.S."/>
            <person name="Martin F."/>
        </authorList>
    </citation>
    <scope>NUCLEOTIDE SEQUENCE [LARGE SCALE GENOMIC DNA]</scope>
    <source>
        <strain evidence="2">441</strain>
    </source>
</reference>
<dbReference type="EMBL" id="KN833731">
    <property type="protein sequence ID" value="KIK23016.1"/>
    <property type="molecule type" value="Genomic_DNA"/>
</dbReference>
<keyword evidence="2" id="KW-1185">Reference proteome</keyword>
<gene>
    <name evidence="1" type="ORF">PISMIDRAFT_470858</name>
</gene>
<sequence>MECHRPRIYAAVTKEVATASQKCCAAQKGPRGVHRPLTKRNAAFMLESAFNNLTGHFGSQSTTCKLHGNQDKAFTSRGQSKILYHH</sequence>
<accession>A0A0C9Z1Z0</accession>
<dbReference type="Proteomes" id="UP000054018">
    <property type="component" value="Unassembled WGS sequence"/>
</dbReference>
<name>A0A0C9Z1Z0_9AGAM</name>
<evidence type="ECO:0000313" key="1">
    <source>
        <dbReference type="EMBL" id="KIK23016.1"/>
    </source>
</evidence>
<reference evidence="1 2" key="1">
    <citation type="submission" date="2014-04" db="EMBL/GenBank/DDBJ databases">
        <authorList>
            <consortium name="DOE Joint Genome Institute"/>
            <person name="Kuo A."/>
            <person name="Kohler A."/>
            <person name="Costa M.D."/>
            <person name="Nagy L.G."/>
            <person name="Floudas D."/>
            <person name="Copeland A."/>
            <person name="Barry K.W."/>
            <person name="Cichocki N."/>
            <person name="Veneault-Fourrey C."/>
            <person name="LaButti K."/>
            <person name="Lindquist E.A."/>
            <person name="Lipzen A."/>
            <person name="Lundell T."/>
            <person name="Morin E."/>
            <person name="Murat C."/>
            <person name="Sun H."/>
            <person name="Tunlid A."/>
            <person name="Henrissat B."/>
            <person name="Grigoriev I.V."/>
            <person name="Hibbett D.S."/>
            <person name="Martin F."/>
            <person name="Nordberg H.P."/>
            <person name="Cantor M.N."/>
            <person name="Hua S.X."/>
        </authorList>
    </citation>
    <scope>NUCLEOTIDE SEQUENCE [LARGE SCALE GENOMIC DNA]</scope>
    <source>
        <strain evidence="1 2">441</strain>
    </source>
</reference>
<dbReference type="AlphaFoldDB" id="A0A0C9Z1Z0"/>
<evidence type="ECO:0000313" key="2">
    <source>
        <dbReference type="Proteomes" id="UP000054018"/>
    </source>
</evidence>
<organism evidence="1 2">
    <name type="scientific">Pisolithus microcarpus 441</name>
    <dbReference type="NCBI Taxonomy" id="765257"/>
    <lineage>
        <taxon>Eukaryota</taxon>
        <taxon>Fungi</taxon>
        <taxon>Dikarya</taxon>
        <taxon>Basidiomycota</taxon>
        <taxon>Agaricomycotina</taxon>
        <taxon>Agaricomycetes</taxon>
        <taxon>Agaricomycetidae</taxon>
        <taxon>Boletales</taxon>
        <taxon>Sclerodermatineae</taxon>
        <taxon>Pisolithaceae</taxon>
        <taxon>Pisolithus</taxon>
    </lineage>
</organism>